<dbReference type="EMBL" id="CABFWN010000001">
    <property type="protein sequence ID" value="VUG16244.1"/>
    <property type="molecule type" value="Genomic_DNA"/>
</dbReference>
<accession>A0A7D9GZE3</accession>
<name>A0A7D9GZE3_DEKBR</name>
<dbReference type="PROSITE" id="PS00778">
    <property type="entry name" value="HIS_ACID_PHOSPHAT_2"/>
    <property type="match status" value="1"/>
</dbReference>
<dbReference type="GO" id="GO:0003993">
    <property type="term" value="F:acid phosphatase activity"/>
    <property type="evidence" value="ECO:0007669"/>
    <property type="project" value="TreeGrafter"/>
</dbReference>
<dbReference type="GO" id="GO:0009277">
    <property type="term" value="C:fungal-type cell wall"/>
    <property type="evidence" value="ECO:0007669"/>
    <property type="project" value="TreeGrafter"/>
</dbReference>
<dbReference type="PIRSF" id="PIRSF000894">
    <property type="entry name" value="Acid_phosphatase"/>
    <property type="match status" value="1"/>
</dbReference>
<evidence type="ECO:0000256" key="4">
    <source>
        <dbReference type="PIRSR" id="PIRSR000894-1"/>
    </source>
</evidence>
<protein>
    <submittedName>
        <fullName evidence="6">DEBR0S1_11562g1_1</fullName>
    </submittedName>
</protein>
<dbReference type="PANTHER" id="PTHR20963:SF18">
    <property type="entry name" value="ACID PHOSPHATASE PHO11-RELATED"/>
    <property type="match status" value="1"/>
</dbReference>
<dbReference type="CDD" id="cd07061">
    <property type="entry name" value="HP_HAP_like"/>
    <property type="match status" value="1"/>
</dbReference>
<organism evidence="6 7">
    <name type="scientific">Dekkera bruxellensis</name>
    <name type="common">Brettanomyces custersii</name>
    <dbReference type="NCBI Taxonomy" id="5007"/>
    <lineage>
        <taxon>Eukaryota</taxon>
        <taxon>Fungi</taxon>
        <taxon>Dikarya</taxon>
        <taxon>Ascomycota</taxon>
        <taxon>Saccharomycotina</taxon>
        <taxon>Pichiomycetes</taxon>
        <taxon>Pichiales</taxon>
        <taxon>Pichiaceae</taxon>
        <taxon>Brettanomyces</taxon>
    </lineage>
</organism>
<keyword evidence="3" id="KW-0325">Glycoprotein</keyword>
<dbReference type="InterPro" id="IPR029033">
    <property type="entry name" value="His_PPase_superfam"/>
</dbReference>
<feature type="disulfide bond" evidence="5">
    <location>
        <begin position="251"/>
        <end position="264"/>
    </location>
</feature>
<dbReference type="PANTHER" id="PTHR20963">
    <property type="entry name" value="MULTIPLE INOSITOL POLYPHOSPHATE PHOSPHATASE-RELATED"/>
    <property type="match status" value="1"/>
</dbReference>
<dbReference type="InterPro" id="IPR033379">
    <property type="entry name" value="Acid_Pase_AS"/>
</dbReference>
<feature type="active site" description="Nucleophile" evidence="4">
    <location>
        <position position="67"/>
    </location>
</feature>
<evidence type="ECO:0000313" key="7">
    <source>
        <dbReference type="Proteomes" id="UP000478008"/>
    </source>
</evidence>
<sequence>MRLETVLSGIPLTRSALSKEYWQNDNSEHNLLKYMGGMGPYVQGHGYGLEYDENAFDVEQVFIFARHGERYPTTSLNNDLRKTFDKLKGAQVDNYVGPMSFVKDWTYFVEDDSLLEQETNTSCFSGLQDMYNFGAEIRRKYGNLIDDEATVPLFASGSKRVCDSATAFGKGFGKGFDNDQNQYKLIILPEKRSQGANTLTSGRSCKPYHKKQGYTQKYIAKTLVEESKRLNRESPGFNITSEDVTNLIRYCAFELNAKGSSEVCNALSMDAFIEHEYMRDTELYYTKANHPLTFTLGSVYVNATLQLLSENPAEHQNQRVWVSFSHDTDLLYFLNAIGILENQQTALPTDSVAFARFFRTSELVPMGARIVIEQLVDKTNGEKIVRILVNDAVIPLQNCQDGPLFTCRLSTLRHVFYEKLRKNGSFSKRCEVKSGRPEYLSFYWDWVDGKY</sequence>
<dbReference type="Pfam" id="PF00328">
    <property type="entry name" value="His_Phos_2"/>
    <property type="match status" value="1"/>
</dbReference>
<feature type="active site" description="Proton donor" evidence="4">
    <location>
        <position position="327"/>
    </location>
</feature>
<evidence type="ECO:0000313" key="6">
    <source>
        <dbReference type="EMBL" id="VUG16244.1"/>
    </source>
</evidence>
<dbReference type="Proteomes" id="UP000478008">
    <property type="component" value="Unassembled WGS sequence"/>
</dbReference>
<feature type="disulfide bond" evidence="5">
    <location>
        <begin position="399"/>
        <end position="407"/>
    </location>
</feature>
<evidence type="ECO:0000256" key="3">
    <source>
        <dbReference type="ARBA" id="ARBA00023180"/>
    </source>
</evidence>
<dbReference type="InterPro" id="IPR016274">
    <property type="entry name" value="Histidine_acid_Pase_euk"/>
</dbReference>
<dbReference type="SUPFAM" id="SSF53254">
    <property type="entry name" value="Phosphoglycerate mutase-like"/>
    <property type="match status" value="1"/>
</dbReference>
<proteinExistence type="inferred from homology"/>
<dbReference type="AlphaFoldDB" id="A0A7D9GZE3"/>
<keyword evidence="7" id="KW-1185">Reference proteome</keyword>
<reference evidence="6 7" key="1">
    <citation type="submission" date="2019-07" db="EMBL/GenBank/DDBJ databases">
        <authorList>
            <person name="Friedrich A."/>
            <person name="Schacherer J."/>
        </authorList>
    </citation>
    <scope>NUCLEOTIDE SEQUENCE [LARGE SCALE GENOMIC DNA]</scope>
</reference>
<keyword evidence="5" id="KW-1015">Disulfide bond</keyword>
<dbReference type="Gene3D" id="3.40.50.1240">
    <property type="entry name" value="Phosphoglycerate mutase-like"/>
    <property type="match status" value="1"/>
</dbReference>
<gene>
    <name evidence="6" type="primary">PHO5</name>
    <name evidence="6" type="ORF">DEBR0S1_11562G</name>
</gene>
<dbReference type="InterPro" id="IPR000560">
    <property type="entry name" value="His_Pase_clade-2"/>
</dbReference>
<keyword evidence="2" id="KW-0378">Hydrolase</keyword>
<evidence type="ECO:0000256" key="2">
    <source>
        <dbReference type="ARBA" id="ARBA00022801"/>
    </source>
</evidence>
<evidence type="ECO:0000256" key="1">
    <source>
        <dbReference type="ARBA" id="ARBA00005375"/>
    </source>
</evidence>
<evidence type="ECO:0000256" key="5">
    <source>
        <dbReference type="PIRSR" id="PIRSR000894-2"/>
    </source>
</evidence>
<comment type="similarity">
    <text evidence="1">Belongs to the histidine acid phosphatase family.</text>
</comment>